<keyword evidence="3" id="KW-1185">Reference proteome</keyword>
<feature type="domain" description="Fungal-type protein kinase" evidence="1">
    <location>
        <begin position="1"/>
        <end position="146"/>
    </location>
</feature>
<organism evidence="2 3">
    <name type="scientific">Scleroderma citrinum Foug A</name>
    <dbReference type="NCBI Taxonomy" id="1036808"/>
    <lineage>
        <taxon>Eukaryota</taxon>
        <taxon>Fungi</taxon>
        <taxon>Dikarya</taxon>
        <taxon>Basidiomycota</taxon>
        <taxon>Agaricomycotina</taxon>
        <taxon>Agaricomycetes</taxon>
        <taxon>Agaricomycetidae</taxon>
        <taxon>Boletales</taxon>
        <taxon>Sclerodermatineae</taxon>
        <taxon>Sclerodermataceae</taxon>
        <taxon>Scleroderma</taxon>
    </lineage>
</organism>
<dbReference type="OrthoDB" id="2747778at2759"/>
<dbReference type="InParanoid" id="A0A0C3DAV0"/>
<name>A0A0C3DAV0_9AGAM</name>
<evidence type="ECO:0000313" key="2">
    <source>
        <dbReference type="EMBL" id="KIM57865.1"/>
    </source>
</evidence>
<dbReference type="AlphaFoldDB" id="A0A0C3DAV0"/>
<reference evidence="3" key="2">
    <citation type="submission" date="2015-01" db="EMBL/GenBank/DDBJ databases">
        <title>Evolutionary Origins and Diversification of the Mycorrhizal Mutualists.</title>
        <authorList>
            <consortium name="DOE Joint Genome Institute"/>
            <consortium name="Mycorrhizal Genomics Consortium"/>
            <person name="Kohler A."/>
            <person name="Kuo A."/>
            <person name="Nagy L.G."/>
            <person name="Floudas D."/>
            <person name="Copeland A."/>
            <person name="Barry K.W."/>
            <person name="Cichocki N."/>
            <person name="Veneault-Fourrey C."/>
            <person name="LaButti K."/>
            <person name="Lindquist E.A."/>
            <person name="Lipzen A."/>
            <person name="Lundell T."/>
            <person name="Morin E."/>
            <person name="Murat C."/>
            <person name="Riley R."/>
            <person name="Ohm R."/>
            <person name="Sun H."/>
            <person name="Tunlid A."/>
            <person name="Henrissat B."/>
            <person name="Grigoriev I.V."/>
            <person name="Hibbett D.S."/>
            <person name="Martin F."/>
        </authorList>
    </citation>
    <scope>NUCLEOTIDE SEQUENCE [LARGE SCALE GENOMIC DNA]</scope>
    <source>
        <strain evidence="3">Foug A</strain>
    </source>
</reference>
<dbReference type="InterPro" id="IPR011009">
    <property type="entry name" value="Kinase-like_dom_sf"/>
</dbReference>
<proteinExistence type="predicted"/>
<dbReference type="EMBL" id="KN822094">
    <property type="protein sequence ID" value="KIM57865.1"/>
    <property type="molecule type" value="Genomic_DNA"/>
</dbReference>
<protein>
    <recommendedName>
        <fullName evidence="1">Fungal-type protein kinase domain-containing protein</fullName>
    </recommendedName>
</protein>
<dbReference type="PANTHER" id="PTHR38248:SF2">
    <property type="entry name" value="FUNK1 11"/>
    <property type="match status" value="1"/>
</dbReference>
<dbReference type="InterPro" id="IPR040976">
    <property type="entry name" value="Pkinase_fungal"/>
</dbReference>
<sequence>MQPVGLPLSEFKSLWELLSIFIDVLDTHKALVQELCVLHHDVSINNIMIYDCDVPQVKPATVTVKKSLAMILTVERIQVGILHNGLLLDFDYVIDLDQNLPTICGDHTGTVPFMLAHILLDYKGSQMTHSTSDDLESLVYVLIWMCILYAGPATLHEDKHVTETILKSWVTVATDVDAMTLRVLKTYIKSWPSTITNEFTIYFQPVCSVVQKLLTEIHHWSATDNIENHYQALRNILVEGFGTVKEVSNWSPAQDVHGYGLLHHKGKHLPPWVTEGYDSNEAGLPQPAHHHCT</sequence>
<dbReference type="HOGENOM" id="CLU_020482_1_0_1"/>
<evidence type="ECO:0000313" key="3">
    <source>
        <dbReference type="Proteomes" id="UP000053989"/>
    </source>
</evidence>
<dbReference type="Pfam" id="PF17667">
    <property type="entry name" value="Pkinase_fungal"/>
    <property type="match status" value="1"/>
</dbReference>
<dbReference type="Gene3D" id="1.10.510.10">
    <property type="entry name" value="Transferase(Phosphotransferase) domain 1"/>
    <property type="match status" value="1"/>
</dbReference>
<dbReference type="SUPFAM" id="SSF56112">
    <property type="entry name" value="Protein kinase-like (PK-like)"/>
    <property type="match status" value="1"/>
</dbReference>
<dbReference type="Proteomes" id="UP000053989">
    <property type="component" value="Unassembled WGS sequence"/>
</dbReference>
<evidence type="ECO:0000259" key="1">
    <source>
        <dbReference type="Pfam" id="PF17667"/>
    </source>
</evidence>
<accession>A0A0C3DAV0</accession>
<gene>
    <name evidence="2" type="ORF">SCLCIDRAFT_28498</name>
</gene>
<dbReference type="STRING" id="1036808.A0A0C3DAV0"/>
<dbReference type="PANTHER" id="PTHR38248">
    <property type="entry name" value="FUNK1 6"/>
    <property type="match status" value="1"/>
</dbReference>
<reference evidence="2 3" key="1">
    <citation type="submission" date="2014-04" db="EMBL/GenBank/DDBJ databases">
        <authorList>
            <consortium name="DOE Joint Genome Institute"/>
            <person name="Kuo A."/>
            <person name="Kohler A."/>
            <person name="Nagy L.G."/>
            <person name="Floudas D."/>
            <person name="Copeland A."/>
            <person name="Barry K.W."/>
            <person name="Cichocki N."/>
            <person name="Veneault-Fourrey C."/>
            <person name="LaButti K."/>
            <person name="Lindquist E.A."/>
            <person name="Lipzen A."/>
            <person name="Lundell T."/>
            <person name="Morin E."/>
            <person name="Murat C."/>
            <person name="Sun H."/>
            <person name="Tunlid A."/>
            <person name="Henrissat B."/>
            <person name="Grigoriev I.V."/>
            <person name="Hibbett D.S."/>
            <person name="Martin F."/>
            <person name="Nordberg H.P."/>
            <person name="Cantor M.N."/>
            <person name="Hua S.X."/>
        </authorList>
    </citation>
    <scope>NUCLEOTIDE SEQUENCE [LARGE SCALE GENOMIC DNA]</scope>
    <source>
        <strain evidence="2 3">Foug A</strain>
    </source>
</reference>